<dbReference type="Proteomes" id="UP001304683">
    <property type="component" value="Chromosome"/>
</dbReference>
<evidence type="ECO:0000313" key="3">
    <source>
        <dbReference type="EMBL" id="WPD19363.1"/>
    </source>
</evidence>
<dbReference type="Pfam" id="PF00582">
    <property type="entry name" value="Usp"/>
    <property type="match status" value="1"/>
</dbReference>
<dbReference type="SUPFAM" id="SSF52402">
    <property type="entry name" value="Adenine nucleotide alpha hydrolases-like"/>
    <property type="match status" value="1"/>
</dbReference>
<organism evidence="3 4">
    <name type="scientific">Thermaerobacter composti</name>
    <dbReference type="NCBI Taxonomy" id="554949"/>
    <lineage>
        <taxon>Bacteria</taxon>
        <taxon>Bacillati</taxon>
        <taxon>Bacillota</taxon>
        <taxon>Clostridia</taxon>
        <taxon>Eubacteriales</taxon>
        <taxon>Clostridiales Family XVII. Incertae Sedis</taxon>
        <taxon>Thermaerobacter</taxon>
    </lineage>
</organism>
<keyword evidence="4" id="KW-1185">Reference proteome</keyword>
<proteinExistence type="inferred from homology"/>
<dbReference type="RefSeq" id="WP_318750903.1">
    <property type="nucleotide sequence ID" value="NZ_CP132508.1"/>
</dbReference>
<protein>
    <submittedName>
        <fullName evidence="3">Universal stress protein</fullName>
    </submittedName>
</protein>
<dbReference type="PRINTS" id="PR01438">
    <property type="entry name" value="UNVRSLSTRESS"/>
</dbReference>
<dbReference type="InterPro" id="IPR014729">
    <property type="entry name" value="Rossmann-like_a/b/a_fold"/>
</dbReference>
<evidence type="ECO:0000313" key="4">
    <source>
        <dbReference type="Proteomes" id="UP001304683"/>
    </source>
</evidence>
<accession>A0ABZ0QPE7</accession>
<name>A0ABZ0QPE7_9FIRM</name>
<dbReference type="PANTHER" id="PTHR43010">
    <property type="entry name" value="UNIVERSAL STRESS PROTEIN SLR1230"/>
    <property type="match status" value="1"/>
</dbReference>
<dbReference type="InterPro" id="IPR051688">
    <property type="entry name" value="USP_A"/>
</dbReference>
<dbReference type="EMBL" id="CP132508">
    <property type="protein sequence ID" value="WPD19363.1"/>
    <property type="molecule type" value="Genomic_DNA"/>
</dbReference>
<comment type="similarity">
    <text evidence="1">Belongs to the universal stress protein A family.</text>
</comment>
<evidence type="ECO:0000259" key="2">
    <source>
        <dbReference type="Pfam" id="PF00582"/>
    </source>
</evidence>
<sequence length="140" mass="15133">MKLLVAVDGSPPSGRALELAARLVQGRQGARLVLVHCVPGMSGDLFVGPDAVYRYLEESERLGRSILDAATRRLGEPRPPVETVLRRGEPGREIVAEAERQRPDLVVVGLRGLGRVTSALLGSVSGYVLEHWRGPVLVVH</sequence>
<reference evidence="3 4" key="1">
    <citation type="submission" date="2023-08" db="EMBL/GenBank/DDBJ databases">
        <title>Genome sequence of Thermaerobacter compostii strain Ins1, a spore-forming filamentous bacterium isolated from a deep geothermal reservoir.</title>
        <authorList>
            <person name="Bregnard D."/>
            <person name="Gonzalez D."/>
            <person name="Junier P."/>
        </authorList>
    </citation>
    <scope>NUCLEOTIDE SEQUENCE [LARGE SCALE GENOMIC DNA]</scope>
    <source>
        <strain evidence="3 4">Ins1</strain>
    </source>
</reference>
<gene>
    <name evidence="3" type="ORF">Q5761_01440</name>
</gene>
<dbReference type="CDD" id="cd00293">
    <property type="entry name" value="USP-like"/>
    <property type="match status" value="1"/>
</dbReference>
<feature type="domain" description="UspA" evidence="2">
    <location>
        <begin position="2"/>
        <end position="140"/>
    </location>
</feature>
<dbReference type="InterPro" id="IPR006015">
    <property type="entry name" value="Universal_stress_UspA"/>
</dbReference>
<dbReference type="Gene3D" id="3.40.50.620">
    <property type="entry name" value="HUPs"/>
    <property type="match status" value="1"/>
</dbReference>
<dbReference type="PANTHER" id="PTHR43010:SF1">
    <property type="entry name" value="USPA DOMAIN-CONTAINING PROTEIN"/>
    <property type="match status" value="1"/>
</dbReference>
<dbReference type="InterPro" id="IPR006016">
    <property type="entry name" value="UspA"/>
</dbReference>
<evidence type="ECO:0000256" key="1">
    <source>
        <dbReference type="ARBA" id="ARBA00008791"/>
    </source>
</evidence>